<accession>A0A1S4F4L8</accession>
<dbReference type="HOGENOM" id="CLU_105176_0_0_1"/>
<dbReference type="EMBL" id="CH477271">
    <property type="protein sequence ID" value="EAT45266.1"/>
    <property type="molecule type" value="Genomic_DNA"/>
</dbReference>
<reference evidence="1" key="2">
    <citation type="journal article" date="2007" name="Science">
        <title>Genome sequence of Aedes aegypti, a major arbovirus vector.</title>
        <authorList>
            <person name="Nene V."/>
            <person name="Wortman J.R."/>
            <person name="Lawson D."/>
            <person name="Haas B."/>
            <person name="Kodira C."/>
            <person name="Tu Z.J."/>
            <person name="Loftus B."/>
            <person name="Xi Z."/>
            <person name="Megy K."/>
            <person name="Grabherr M."/>
            <person name="Ren Q."/>
            <person name="Zdobnov E.M."/>
            <person name="Lobo N.F."/>
            <person name="Campbell K.S."/>
            <person name="Brown S.E."/>
            <person name="Bonaldo M.F."/>
            <person name="Zhu J."/>
            <person name="Sinkins S.P."/>
            <person name="Hogenkamp D.G."/>
            <person name="Amedeo P."/>
            <person name="Arensburger P."/>
            <person name="Atkinson P.W."/>
            <person name="Bidwell S."/>
            <person name="Biedler J."/>
            <person name="Birney E."/>
            <person name="Bruggner R.V."/>
            <person name="Costas J."/>
            <person name="Coy M.R."/>
            <person name="Crabtree J."/>
            <person name="Crawford M."/>
            <person name="Debruyn B."/>
            <person name="Decaprio D."/>
            <person name="Eiglmeier K."/>
            <person name="Eisenstadt E."/>
            <person name="El-Dorry H."/>
            <person name="Gelbart W.M."/>
            <person name="Gomes S.L."/>
            <person name="Hammond M."/>
            <person name="Hannick L.I."/>
            <person name="Hogan J.R."/>
            <person name="Holmes M.H."/>
            <person name="Jaffe D."/>
            <person name="Johnston J.S."/>
            <person name="Kennedy R.C."/>
            <person name="Koo H."/>
            <person name="Kravitz S."/>
            <person name="Kriventseva E.V."/>
            <person name="Kulp D."/>
            <person name="Labutti K."/>
            <person name="Lee E."/>
            <person name="Li S."/>
            <person name="Lovin D.D."/>
            <person name="Mao C."/>
            <person name="Mauceli E."/>
            <person name="Menck C.F."/>
            <person name="Miller J.R."/>
            <person name="Montgomery P."/>
            <person name="Mori A."/>
            <person name="Nascimento A.L."/>
            <person name="Naveira H.F."/>
            <person name="Nusbaum C."/>
            <person name="O'leary S."/>
            <person name="Orvis J."/>
            <person name="Pertea M."/>
            <person name="Quesneville H."/>
            <person name="Reidenbach K.R."/>
            <person name="Rogers Y.H."/>
            <person name="Roth C.W."/>
            <person name="Schneider J.R."/>
            <person name="Schatz M."/>
            <person name="Shumway M."/>
            <person name="Stanke M."/>
            <person name="Stinson E.O."/>
            <person name="Tubio J.M."/>
            <person name="Vanzee J.P."/>
            <person name="Verjovski-Almeida S."/>
            <person name="Werner D."/>
            <person name="White O."/>
            <person name="Wyder S."/>
            <person name="Zeng Q."/>
            <person name="Zhao Q."/>
            <person name="Zhao Y."/>
            <person name="Hill C.A."/>
            <person name="Raikhel A.S."/>
            <person name="Soares M.B."/>
            <person name="Knudson D.L."/>
            <person name="Lee N.H."/>
            <person name="Galagan J."/>
            <person name="Salzberg S.L."/>
            <person name="Paulsen I.T."/>
            <person name="Dimopoulos G."/>
            <person name="Collins F.H."/>
            <person name="Birren B."/>
            <person name="Fraser-Liggett C.M."/>
            <person name="Severson D.W."/>
        </authorList>
    </citation>
    <scope>NUCLEOTIDE SEQUENCE [LARGE SCALE GENOMIC DNA]</scope>
    <source>
        <strain evidence="1">Liverpool</strain>
    </source>
</reference>
<sequence length="173" mass="20081">MCDILLMNGNCNGIGRKRARSDDTDSDCPFVMQRKMFVNQIQMDRRDERKMRQIEEKTVNMLFLGAKTSSRQPRQGICQHECLRHVRLIGAGEYDFDLVNCPQWMGKKADRKCRICDRQSVVHAECTNCNLELCEFCGISCHYCPEKICMNCVNLFNCQTSDVPCCERCKIFN</sequence>
<dbReference type="PANTHER" id="PTHR14365">
    <property type="entry name" value="APOPTOSIS REGULATORY PROTEIN SIVA"/>
    <property type="match status" value="1"/>
</dbReference>
<evidence type="ECO:0000313" key="2">
    <source>
        <dbReference type="Proteomes" id="UP000682892"/>
    </source>
</evidence>
<dbReference type="OMA" id="CCRRPTL"/>
<dbReference type="KEGG" id="aag:5578080"/>
<dbReference type="AlphaFoldDB" id="A0A1S4F4L8"/>
<proteinExistence type="predicted"/>
<dbReference type="OrthoDB" id="60860at2759"/>
<dbReference type="Proteomes" id="UP000682892">
    <property type="component" value="Chromosome 3"/>
</dbReference>
<dbReference type="GO" id="GO:0005175">
    <property type="term" value="F:CD27 receptor binding"/>
    <property type="evidence" value="ECO:0007669"/>
    <property type="project" value="TreeGrafter"/>
</dbReference>
<evidence type="ECO:0000313" key="1">
    <source>
        <dbReference type="EMBL" id="EAT45266.1"/>
    </source>
</evidence>
<reference evidence="1" key="3">
    <citation type="submission" date="2012-09" db="EMBL/GenBank/DDBJ databases">
        <authorList>
            <consortium name="VectorBase"/>
        </authorList>
    </citation>
    <scope>NUCLEOTIDE SEQUENCE</scope>
    <source>
        <strain evidence="1">Liverpool</strain>
    </source>
</reference>
<name>A0A1S4F4L8_AEDAE</name>
<dbReference type="InterPro" id="IPR022773">
    <property type="entry name" value="Siva"/>
</dbReference>
<gene>
    <name evidence="1" type="ORF">AaeL_AAEL003435</name>
</gene>
<dbReference type="PANTHER" id="PTHR14365:SF1">
    <property type="entry name" value="APOPTOSIS REGULATORY PROTEIN SIVA"/>
    <property type="match status" value="1"/>
</dbReference>
<dbReference type="PIRSF" id="PIRSF038096">
    <property type="entry name" value="Siva_cd27_bd"/>
    <property type="match status" value="1"/>
</dbReference>
<dbReference type="GO" id="GO:0097191">
    <property type="term" value="P:extrinsic apoptotic signaling pathway"/>
    <property type="evidence" value="ECO:0007669"/>
    <property type="project" value="TreeGrafter"/>
</dbReference>
<protein>
    <submittedName>
        <fullName evidence="1">AAEL003435-PA</fullName>
    </submittedName>
</protein>
<organism evidence="1 2">
    <name type="scientific">Aedes aegypti</name>
    <name type="common">Yellowfever mosquito</name>
    <name type="synonym">Culex aegypti</name>
    <dbReference type="NCBI Taxonomy" id="7159"/>
    <lineage>
        <taxon>Eukaryota</taxon>
        <taxon>Metazoa</taxon>
        <taxon>Ecdysozoa</taxon>
        <taxon>Arthropoda</taxon>
        <taxon>Hexapoda</taxon>
        <taxon>Insecta</taxon>
        <taxon>Pterygota</taxon>
        <taxon>Neoptera</taxon>
        <taxon>Endopterygota</taxon>
        <taxon>Diptera</taxon>
        <taxon>Nematocera</taxon>
        <taxon>Culicoidea</taxon>
        <taxon>Culicidae</taxon>
        <taxon>Culicinae</taxon>
        <taxon>Aedini</taxon>
        <taxon>Aedes</taxon>
        <taxon>Stegomyia</taxon>
    </lineage>
</organism>
<reference evidence="1" key="1">
    <citation type="submission" date="2005-10" db="EMBL/GenBank/DDBJ databases">
        <authorList>
            <person name="Loftus B.J."/>
            <person name="Nene V.M."/>
            <person name="Hannick L.I."/>
            <person name="Bidwell S."/>
            <person name="Haas B."/>
            <person name="Amedeo P."/>
            <person name="Orvis J."/>
            <person name="Wortman J.R."/>
            <person name="White O.R."/>
            <person name="Salzberg S."/>
            <person name="Shumway M."/>
            <person name="Koo H."/>
            <person name="Zhao Y."/>
            <person name="Holmes M."/>
            <person name="Miller J."/>
            <person name="Schatz M."/>
            <person name="Pop M."/>
            <person name="Pai G."/>
            <person name="Utterback T."/>
            <person name="Rogers Y.-H."/>
            <person name="Kravitz S."/>
            <person name="Fraser C.M."/>
        </authorList>
    </citation>
    <scope>NUCLEOTIDE SEQUENCE</scope>
    <source>
        <strain evidence="1">Liverpool</strain>
    </source>
</reference>